<sequence length="182" mass="20418">MTNDMKTKAKRSDATRALIQQKALAQGSQRSDEVQARVRAVMKSIEAEIAENEGVYPHNEGAVSGAEVARRADIHPTTLYSKKQRELGIEVGNWLKRLKATEPIGRGAAKKKLVTRIADWKQLFENLKQSYRDTELDLQQTQADLAESLKTIQLLREENANLRALLEKSGAEKIAVLRPKKT</sequence>
<dbReference type="RefSeq" id="WP_161036262.1">
    <property type="nucleotide sequence ID" value="NZ_WWCL01000004.1"/>
</dbReference>
<dbReference type="Proteomes" id="UP000444316">
    <property type="component" value="Unassembled WGS sequence"/>
</dbReference>
<protein>
    <submittedName>
        <fullName evidence="2">Uncharacterized protein</fullName>
    </submittedName>
</protein>
<organism evidence="2 3">
    <name type="scientific">Duganella fentianensis</name>
    <dbReference type="NCBI Taxonomy" id="2692177"/>
    <lineage>
        <taxon>Bacteria</taxon>
        <taxon>Pseudomonadati</taxon>
        <taxon>Pseudomonadota</taxon>
        <taxon>Betaproteobacteria</taxon>
        <taxon>Burkholderiales</taxon>
        <taxon>Oxalobacteraceae</taxon>
        <taxon>Telluria group</taxon>
        <taxon>Duganella</taxon>
    </lineage>
</organism>
<comment type="caution">
    <text evidence="2">The sequence shown here is derived from an EMBL/GenBank/DDBJ whole genome shotgun (WGS) entry which is preliminary data.</text>
</comment>
<evidence type="ECO:0000313" key="3">
    <source>
        <dbReference type="Proteomes" id="UP000444316"/>
    </source>
</evidence>
<keyword evidence="1" id="KW-0175">Coiled coil</keyword>
<evidence type="ECO:0000313" key="2">
    <source>
        <dbReference type="EMBL" id="MYN46770.1"/>
    </source>
</evidence>
<proteinExistence type="predicted"/>
<name>A0A845HZX1_9BURK</name>
<dbReference type="AlphaFoldDB" id="A0A845HZX1"/>
<dbReference type="EMBL" id="WWCL01000004">
    <property type="protein sequence ID" value="MYN46770.1"/>
    <property type="molecule type" value="Genomic_DNA"/>
</dbReference>
<gene>
    <name evidence="2" type="ORF">GTP23_17140</name>
</gene>
<accession>A0A845HZX1</accession>
<feature type="coiled-coil region" evidence="1">
    <location>
        <begin position="124"/>
        <end position="172"/>
    </location>
</feature>
<reference evidence="2" key="1">
    <citation type="submission" date="2019-12" db="EMBL/GenBank/DDBJ databases">
        <title>Novel species isolated from a subtropical stream in China.</title>
        <authorList>
            <person name="Lu H."/>
        </authorList>
    </citation>
    <scope>NUCLEOTIDE SEQUENCE [LARGE SCALE GENOMIC DNA]</scope>
    <source>
        <strain evidence="2">FT93W</strain>
    </source>
</reference>
<evidence type="ECO:0000256" key="1">
    <source>
        <dbReference type="SAM" id="Coils"/>
    </source>
</evidence>
<keyword evidence="3" id="KW-1185">Reference proteome</keyword>